<keyword evidence="1" id="KW-1133">Transmembrane helix</keyword>
<dbReference type="AlphaFoldDB" id="A0A4Y8L0Z8"/>
<feature type="transmembrane region" description="Helical" evidence="1">
    <location>
        <begin position="65"/>
        <end position="85"/>
    </location>
</feature>
<evidence type="ECO:0000313" key="2">
    <source>
        <dbReference type="EMBL" id="TFD96375.1"/>
    </source>
</evidence>
<dbReference type="RefSeq" id="WP_026626181.1">
    <property type="nucleotide sequence ID" value="NZ_JAWZLG010000107.1"/>
</dbReference>
<organism evidence="2 3">
    <name type="scientific">Dysgonomonas capnocytophagoides</name>
    <dbReference type="NCBI Taxonomy" id="45254"/>
    <lineage>
        <taxon>Bacteria</taxon>
        <taxon>Pseudomonadati</taxon>
        <taxon>Bacteroidota</taxon>
        <taxon>Bacteroidia</taxon>
        <taxon>Bacteroidales</taxon>
        <taxon>Dysgonomonadaceae</taxon>
        <taxon>Dysgonomonas</taxon>
    </lineage>
</organism>
<name>A0A4Y8L0Z8_9BACT</name>
<evidence type="ECO:0000256" key="1">
    <source>
        <dbReference type="SAM" id="Phobius"/>
    </source>
</evidence>
<dbReference type="STRING" id="1121485.GCA_000426485_02259"/>
<gene>
    <name evidence="2" type="ORF">E2605_09395</name>
</gene>
<evidence type="ECO:0008006" key="4">
    <source>
        <dbReference type="Google" id="ProtNLM"/>
    </source>
</evidence>
<keyword evidence="3" id="KW-1185">Reference proteome</keyword>
<comment type="caution">
    <text evidence="2">The sequence shown here is derived from an EMBL/GenBank/DDBJ whole genome shotgun (WGS) entry which is preliminary data.</text>
</comment>
<feature type="transmembrane region" description="Helical" evidence="1">
    <location>
        <begin position="35"/>
        <end position="53"/>
    </location>
</feature>
<dbReference type="Proteomes" id="UP000297861">
    <property type="component" value="Unassembled WGS sequence"/>
</dbReference>
<protein>
    <recommendedName>
        <fullName evidence="4">MFS transporter</fullName>
    </recommendedName>
</protein>
<proteinExistence type="predicted"/>
<evidence type="ECO:0000313" key="3">
    <source>
        <dbReference type="Proteomes" id="UP000297861"/>
    </source>
</evidence>
<dbReference type="Gene3D" id="1.20.1720.10">
    <property type="entry name" value="Multidrug resistance protein D"/>
    <property type="match status" value="1"/>
</dbReference>
<dbReference type="OrthoDB" id="9800416at2"/>
<accession>A0A4Y8L0Z8</accession>
<dbReference type="SUPFAM" id="SSF103473">
    <property type="entry name" value="MFS general substrate transporter"/>
    <property type="match status" value="1"/>
</dbReference>
<keyword evidence="1" id="KW-0812">Transmembrane</keyword>
<dbReference type="InterPro" id="IPR036259">
    <property type="entry name" value="MFS_trans_sf"/>
</dbReference>
<feature type="transmembrane region" description="Helical" evidence="1">
    <location>
        <begin position="7"/>
        <end position="29"/>
    </location>
</feature>
<dbReference type="EMBL" id="SOML01000005">
    <property type="protein sequence ID" value="TFD96375.1"/>
    <property type="molecule type" value="Genomic_DNA"/>
</dbReference>
<reference evidence="2 3" key="1">
    <citation type="submission" date="2019-03" db="EMBL/GenBank/DDBJ databases">
        <title>San Antonio Military Medical Center submission to MRSN (WRAIR), pending publication.</title>
        <authorList>
            <person name="Blyth D.M."/>
            <person name="Mccarthy S.L."/>
            <person name="Schall S.E."/>
            <person name="Stam J.A."/>
            <person name="Ong A.C."/>
            <person name="Mcgann P.T."/>
        </authorList>
    </citation>
    <scope>NUCLEOTIDE SEQUENCE [LARGE SCALE GENOMIC DNA]</scope>
    <source>
        <strain evidence="2 3">MRSN571793</strain>
    </source>
</reference>
<sequence length="101" mass="11346">MQYTLCLTFFYIAAYAFIAGSPAVYITYFKVSEEYYGWLFAINVAGLVGFSLLNRRFVKIFNLDHILRTATIIAMLSGITLMILVKFGYGGLLAVVTGIFF</sequence>
<keyword evidence="1" id="KW-0472">Membrane</keyword>